<gene>
    <name evidence="1" type="ORF">GCM10022419_005930</name>
</gene>
<accession>A0ABP6V9T0</accession>
<dbReference type="EMBL" id="BAABDQ010000001">
    <property type="protein sequence ID" value="GAA3529813.1"/>
    <property type="molecule type" value="Genomic_DNA"/>
</dbReference>
<comment type="caution">
    <text evidence="1">The sequence shown here is derived from an EMBL/GenBank/DDBJ whole genome shotgun (WGS) entry which is preliminary data.</text>
</comment>
<keyword evidence="2" id="KW-1185">Reference proteome</keyword>
<name>A0ABP6V9T0_9ACTN</name>
<dbReference type="RefSeq" id="WP_345558316.1">
    <property type="nucleotide sequence ID" value="NZ_BAABDQ010000001.1"/>
</dbReference>
<sequence>MPTVSPVIEVSDADLRATRVPEPWPVGGWQAGTDVTELRRLVTHWASGSD</sequence>
<evidence type="ECO:0000313" key="1">
    <source>
        <dbReference type="EMBL" id="GAA3529813.1"/>
    </source>
</evidence>
<protein>
    <recommendedName>
        <fullName evidence="3">Epoxide hydrolase</fullName>
    </recommendedName>
</protein>
<proteinExistence type="predicted"/>
<evidence type="ECO:0000313" key="2">
    <source>
        <dbReference type="Proteomes" id="UP001500630"/>
    </source>
</evidence>
<evidence type="ECO:0008006" key="3">
    <source>
        <dbReference type="Google" id="ProtNLM"/>
    </source>
</evidence>
<reference evidence="2" key="1">
    <citation type="journal article" date="2019" name="Int. J. Syst. Evol. Microbiol.">
        <title>The Global Catalogue of Microorganisms (GCM) 10K type strain sequencing project: providing services to taxonomists for standard genome sequencing and annotation.</title>
        <authorList>
            <consortium name="The Broad Institute Genomics Platform"/>
            <consortium name="The Broad Institute Genome Sequencing Center for Infectious Disease"/>
            <person name="Wu L."/>
            <person name="Ma J."/>
        </authorList>
    </citation>
    <scope>NUCLEOTIDE SEQUENCE [LARGE SCALE GENOMIC DNA]</scope>
    <source>
        <strain evidence="2">JCM 17326</strain>
    </source>
</reference>
<organism evidence="1 2">
    <name type="scientific">Nonomuraea rosea</name>
    <dbReference type="NCBI Taxonomy" id="638574"/>
    <lineage>
        <taxon>Bacteria</taxon>
        <taxon>Bacillati</taxon>
        <taxon>Actinomycetota</taxon>
        <taxon>Actinomycetes</taxon>
        <taxon>Streptosporangiales</taxon>
        <taxon>Streptosporangiaceae</taxon>
        <taxon>Nonomuraea</taxon>
    </lineage>
</organism>
<dbReference type="Proteomes" id="UP001500630">
    <property type="component" value="Unassembled WGS sequence"/>
</dbReference>